<dbReference type="InterPro" id="IPR046349">
    <property type="entry name" value="C1-like_sf"/>
</dbReference>
<dbReference type="FunFam" id="3.40.50.410:FF:000015">
    <property type="entry name" value="General transcription factor IIH subunit 2"/>
    <property type="match status" value="1"/>
</dbReference>
<dbReference type="InterPro" id="IPR013083">
    <property type="entry name" value="Znf_RING/FYVE/PHD"/>
</dbReference>
<evidence type="ECO:0000313" key="16">
    <source>
        <dbReference type="EMBL" id="WBW75242.1"/>
    </source>
</evidence>
<evidence type="ECO:0000259" key="15">
    <source>
        <dbReference type="PROSITE" id="PS50234"/>
    </source>
</evidence>
<proteinExistence type="inferred from homology"/>
<keyword evidence="4 12" id="KW-0479">Metal-binding</keyword>
<dbReference type="GO" id="GO:0000439">
    <property type="term" value="C:transcription factor TFIIH core complex"/>
    <property type="evidence" value="ECO:0007669"/>
    <property type="project" value="UniProtKB-UniRule"/>
</dbReference>
<gene>
    <name evidence="16" type="primary">ssl1</name>
    <name evidence="16" type="ORF">SOMG_04233</name>
</gene>
<name>A0AAF0AY54_9SCHI</name>
<dbReference type="Proteomes" id="UP001212411">
    <property type="component" value="Chromosome 3"/>
</dbReference>
<dbReference type="GeneID" id="80877709"/>
<accession>A0AAF0AY54</accession>
<evidence type="ECO:0000256" key="6">
    <source>
        <dbReference type="ARBA" id="ARBA00022771"/>
    </source>
</evidence>
<feature type="zinc finger region" description="C4-type" evidence="13">
    <location>
        <begin position="311"/>
        <end position="328"/>
    </location>
</feature>
<dbReference type="GO" id="GO:0005675">
    <property type="term" value="C:transcription factor TFIIH holo complex"/>
    <property type="evidence" value="ECO:0007669"/>
    <property type="project" value="UniProtKB-UniRule"/>
</dbReference>
<keyword evidence="5" id="KW-0227">DNA damage</keyword>
<sequence length="422" mass="47214">MSKADKNYDSDKSESEDEQQNGRVSNKGRKHDDNEGYTWEGEYQRSWDIVQEDAEGSLIGVIAGLINAGKRKRLLRDTTPLRRGIIRHMVLVLDLSSAMEERDFHHKRFELQIKYAVEFVMEYFEQNPISQLSIIGVKDGIAQRVSDLHGNPQSHIQKLKSLRDYSGNFSLQNALEMARASLSHIASHGTREVLIIFGSIFSSDPGDIFRTIDALVSDQIRVRIVGLAAEVAICREICDRTNSSSTNAYGVVLSEQHFRELLLESTIPPATDSSKTADSSLVMMGFPSKVVEQSPSLCTCHSLPSRGGFHCPRCKAKVCTLPIECPSCKLVLILSTHLARSYHHLFPLKNWIDLPWSAKPTSSHCFACQVPFPKASEASDQEQTASSMRFECPSCKLHFCIDCDIFAHEQLHECFGCQCSGN</sequence>
<dbReference type="RefSeq" id="XP_056039485.1">
    <property type="nucleotide sequence ID" value="XM_056183020.1"/>
</dbReference>
<dbReference type="PANTHER" id="PTHR12695">
    <property type="entry name" value="GENERAL TRANSCRIPTION FACTOR IIH SUBUNIT 2"/>
    <property type="match status" value="1"/>
</dbReference>
<dbReference type="Pfam" id="PF07975">
    <property type="entry name" value="C1_4"/>
    <property type="match status" value="1"/>
</dbReference>
<dbReference type="SMART" id="SM01047">
    <property type="entry name" value="C1_4"/>
    <property type="match status" value="1"/>
</dbReference>
<reference evidence="16 17" key="1">
    <citation type="journal article" date="2023" name="G3 (Bethesda)">
        <title>A high-quality reference genome for the fission yeast Schizosaccharomyces osmophilus.</title>
        <authorList>
            <person name="Jia G.S."/>
            <person name="Zhang W.C."/>
            <person name="Liang Y."/>
            <person name="Liu X.H."/>
            <person name="Rhind N."/>
            <person name="Pidoux A."/>
            <person name="Brysch-Herzberg M."/>
            <person name="Du L.L."/>
        </authorList>
    </citation>
    <scope>NUCLEOTIDE SEQUENCE [LARGE SCALE GENOMIC DNA]</scope>
    <source>
        <strain evidence="16 17">CBS 15793</strain>
    </source>
</reference>
<dbReference type="InterPro" id="IPR002035">
    <property type="entry name" value="VWF_A"/>
</dbReference>
<dbReference type="InterPro" id="IPR036465">
    <property type="entry name" value="vWFA_dom_sf"/>
</dbReference>
<evidence type="ECO:0000313" key="17">
    <source>
        <dbReference type="Proteomes" id="UP001212411"/>
    </source>
</evidence>
<dbReference type="InterPro" id="IPR013087">
    <property type="entry name" value="Znf_C2H2_type"/>
</dbReference>
<evidence type="ECO:0000256" key="11">
    <source>
        <dbReference type="ARBA" id="ARBA00023242"/>
    </source>
</evidence>
<dbReference type="GO" id="GO:0006357">
    <property type="term" value="P:regulation of transcription by RNA polymerase II"/>
    <property type="evidence" value="ECO:0007669"/>
    <property type="project" value="UniProtKB-UniRule"/>
</dbReference>
<evidence type="ECO:0000256" key="12">
    <source>
        <dbReference type="PIRNR" id="PIRNR015919"/>
    </source>
</evidence>
<dbReference type="InterPro" id="IPR007198">
    <property type="entry name" value="Ssl1-like"/>
</dbReference>
<dbReference type="GO" id="GO:0006367">
    <property type="term" value="P:transcription initiation at RNA polymerase II promoter"/>
    <property type="evidence" value="ECO:0007669"/>
    <property type="project" value="UniProtKB-ARBA"/>
</dbReference>
<keyword evidence="9 12" id="KW-0804">Transcription</keyword>
<dbReference type="SMART" id="SM00327">
    <property type="entry name" value="VWA"/>
    <property type="match status" value="1"/>
</dbReference>
<evidence type="ECO:0000256" key="10">
    <source>
        <dbReference type="ARBA" id="ARBA00023204"/>
    </source>
</evidence>
<comment type="function">
    <text evidence="1">Component of the general transcription and DNA repair factor IIH (TFIIH) core complex, which is involved in general and transcription-coupled nucleotide excision repair (NER) of damaged DNA and, when complexed to TFIIK, in RNA transcription by RNA polymerase II. In NER, TFIIH acts by opening DNA around the lesion to allow the excision of the damaged oligonucleotide and its replacement by a new DNA fragment. In transcription, TFIIH has an essential role in transcription initiation. When the pre-initiation complex (PIC) has been established, TFIIH is required for promoter opening and promoter escape. Phosphorylation of the C-terminal tail (CTD) of the largest subunit of RNA polymerase II by the kinase module TFIIK controls the initiation of transcription.</text>
</comment>
<feature type="domain" description="VWFA" evidence="15">
    <location>
        <begin position="88"/>
        <end position="270"/>
    </location>
</feature>
<dbReference type="InterPro" id="IPR004595">
    <property type="entry name" value="TFIIH_C1-like_dom"/>
</dbReference>
<evidence type="ECO:0000256" key="9">
    <source>
        <dbReference type="ARBA" id="ARBA00023163"/>
    </source>
</evidence>
<dbReference type="NCBIfam" id="TIGR00622">
    <property type="entry name" value="ssl1"/>
    <property type="match status" value="1"/>
</dbReference>
<dbReference type="PROSITE" id="PS00028">
    <property type="entry name" value="ZINC_FINGER_C2H2_1"/>
    <property type="match status" value="1"/>
</dbReference>
<dbReference type="FunFam" id="3.30.40.10:FF:000477">
    <property type="entry name" value="General transcription and DNA repair factor IIH"/>
    <property type="match status" value="1"/>
</dbReference>
<keyword evidence="11 12" id="KW-0539">Nucleus</keyword>
<evidence type="ECO:0000256" key="13">
    <source>
        <dbReference type="PIRSR" id="PIRSR015919-1"/>
    </source>
</evidence>
<organism evidence="16 17">
    <name type="scientific">Schizosaccharomyces osmophilus</name>
    <dbReference type="NCBI Taxonomy" id="2545709"/>
    <lineage>
        <taxon>Eukaryota</taxon>
        <taxon>Fungi</taxon>
        <taxon>Dikarya</taxon>
        <taxon>Ascomycota</taxon>
        <taxon>Taphrinomycotina</taxon>
        <taxon>Schizosaccharomycetes</taxon>
        <taxon>Schizosaccharomycetales</taxon>
        <taxon>Schizosaccharomycetaceae</taxon>
        <taxon>Schizosaccharomyces</taxon>
    </lineage>
</organism>
<evidence type="ECO:0000256" key="1">
    <source>
        <dbReference type="ARBA" id="ARBA00002817"/>
    </source>
</evidence>
<keyword evidence="8 12" id="KW-0805">Transcription regulation</keyword>
<dbReference type="AlphaFoldDB" id="A0AAF0AY54"/>
<comment type="similarity">
    <text evidence="3 12">Belongs to the GTF2H2 family.</text>
</comment>
<feature type="compositionally biased region" description="Basic and acidic residues" evidence="14">
    <location>
        <begin position="1"/>
        <end position="13"/>
    </location>
</feature>
<keyword evidence="7 12" id="KW-0862">Zinc</keyword>
<evidence type="ECO:0000256" key="2">
    <source>
        <dbReference type="ARBA" id="ARBA00004123"/>
    </source>
</evidence>
<keyword evidence="6" id="KW-0863">Zinc-finger</keyword>
<dbReference type="PIRSF" id="PIRSF015919">
    <property type="entry name" value="TFIIH_SSL1"/>
    <property type="match status" value="1"/>
</dbReference>
<dbReference type="Gene3D" id="3.40.50.410">
    <property type="entry name" value="von Willebrand factor, type A domain"/>
    <property type="match status" value="1"/>
</dbReference>
<dbReference type="EMBL" id="CP115613">
    <property type="protein sequence ID" value="WBW75242.1"/>
    <property type="molecule type" value="Genomic_DNA"/>
</dbReference>
<evidence type="ECO:0000256" key="14">
    <source>
        <dbReference type="SAM" id="MobiDB-lite"/>
    </source>
</evidence>
<dbReference type="SUPFAM" id="SSF53300">
    <property type="entry name" value="vWA-like"/>
    <property type="match status" value="1"/>
</dbReference>
<evidence type="ECO:0000256" key="5">
    <source>
        <dbReference type="ARBA" id="ARBA00022763"/>
    </source>
</evidence>
<dbReference type="InterPro" id="IPR012170">
    <property type="entry name" value="TFIIH_SSL1/p44"/>
</dbReference>
<evidence type="ECO:0000256" key="8">
    <source>
        <dbReference type="ARBA" id="ARBA00023015"/>
    </source>
</evidence>
<dbReference type="KEGG" id="som:SOMG_04233"/>
<protein>
    <recommendedName>
        <fullName evidence="12">General transcription and DNA repair factor IIH</fullName>
    </recommendedName>
</protein>
<dbReference type="PANTHER" id="PTHR12695:SF2">
    <property type="entry name" value="GENERAL TRANSCRIPTION FACTOR IIH SUBUNIT 2-RELATED"/>
    <property type="match status" value="1"/>
</dbReference>
<dbReference type="CDD" id="cd01453">
    <property type="entry name" value="vWA_transcription_factor_IIH_type"/>
    <property type="match status" value="1"/>
</dbReference>
<keyword evidence="10" id="KW-0234">DNA repair</keyword>
<evidence type="ECO:0000256" key="7">
    <source>
        <dbReference type="ARBA" id="ARBA00022833"/>
    </source>
</evidence>
<comment type="subcellular location">
    <subcellularLocation>
        <location evidence="2 12">Nucleus</location>
    </subcellularLocation>
</comment>
<dbReference type="GO" id="GO:0008270">
    <property type="term" value="F:zinc ion binding"/>
    <property type="evidence" value="ECO:0007669"/>
    <property type="project" value="UniProtKB-UniRule"/>
</dbReference>
<evidence type="ECO:0000256" key="4">
    <source>
        <dbReference type="ARBA" id="ARBA00022723"/>
    </source>
</evidence>
<dbReference type="PROSITE" id="PS50234">
    <property type="entry name" value="VWFA"/>
    <property type="match status" value="1"/>
</dbReference>
<dbReference type="Gene3D" id="3.30.40.10">
    <property type="entry name" value="Zinc/RING finger domain, C3HC4 (zinc finger)"/>
    <property type="match status" value="1"/>
</dbReference>
<dbReference type="GO" id="GO:0006289">
    <property type="term" value="P:nucleotide-excision repair"/>
    <property type="evidence" value="ECO:0007669"/>
    <property type="project" value="UniProtKB-UniRule"/>
</dbReference>
<evidence type="ECO:0000256" key="3">
    <source>
        <dbReference type="ARBA" id="ARBA00006092"/>
    </source>
</evidence>
<dbReference type="Pfam" id="PF04056">
    <property type="entry name" value="Ssl1"/>
    <property type="match status" value="1"/>
</dbReference>
<keyword evidence="17" id="KW-1185">Reference proteome</keyword>
<dbReference type="SUPFAM" id="SSF57889">
    <property type="entry name" value="Cysteine-rich domain"/>
    <property type="match status" value="1"/>
</dbReference>
<feature type="region of interest" description="Disordered" evidence="14">
    <location>
        <begin position="1"/>
        <end position="37"/>
    </location>
</feature>